<feature type="transmembrane region" description="Helical" evidence="1">
    <location>
        <begin position="6"/>
        <end position="23"/>
    </location>
</feature>
<keyword evidence="1" id="KW-0812">Transmembrane</keyword>
<gene>
    <name evidence="2" type="ORF">CHRY9293_01888</name>
</gene>
<evidence type="ECO:0000313" key="2">
    <source>
        <dbReference type="EMBL" id="CAA7195720.1"/>
    </source>
</evidence>
<dbReference type="AlphaFoldDB" id="A0A6N4X6F0"/>
<keyword evidence="1" id="KW-1133">Transmembrane helix</keyword>
<organism evidence="2 3">
    <name type="scientific">Chryseobacterium potabilaquae</name>
    <dbReference type="NCBI Taxonomy" id="2675057"/>
    <lineage>
        <taxon>Bacteria</taxon>
        <taxon>Pseudomonadati</taxon>
        <taxon>Bacteroidota</taxon>
        <taxon>Flavobacteriia</taxon>
        <taxon>Flavobacteriales</taxon>
        <taxon>Weeksellaceae</taxon>
        <taxon>Chryseobacterium group</taxon>
        <taxon>Chryseobacterium</taxon>
    </lineage>
</organism>
<accession>A0A6N4X6F0</accession>
<reference evidence="2 3" key="1">
    <citation type="submission" date="2020-01" db="EMBL/GenBank/DDBJ databases">
        <authorList>
            <person name="Rodrigo-Torres L."/>
            <person name="Arahal R. D."/>
            <person name="Lucena T."/>
        </authorList>
    </citation>
    <scope>NUCLEOTIDE SEQUENCE [LARGE SCALE GENOMIC DNA]</scope>
    <source>
        <strain evidence="2 3">CECT 9293</strain>
    </source>
</reference>
<evidence type="ECO:0000313" key="3">
    <source>
        <dbReference type="Proteomes" id="UP000445144"/>
    </source>
</evidence>
<keyword evidence="1" id="KW-0472">Membrane</keyword>
<protein>
    <submittedName>
        <fullName evidence="2">Uncharacterized protein</fullName>
    </submittedName>
</protein>
<evidence type="ECO:0000256" key="1">
    <source>
        <dbReference type="SAM" id="Phobius"/>
    </source>
</evidence>
<keyword evidence="3" id="KW-1185">Reference proteome</keyword>
<dbReference type="EMBL" id="CACVBR010000014">
    <property type="protein sequence ID" value="CAA7195720.1"/>
    <property type="molecule type" value="Genomic_DNA"/>
</dbReference>
<name>A0A6N4X6F0_9FLAO</name>
<sequence length="57" mass="6974">MMLIHVLYIIALYCFVSSPYNMVEKMRTGKADFHEWLNFIESLFLIKTFYRVKKYQC</sequence>
<dbReference type="Proteomes" id="UP000445144">
    <property type="component" value="Unassembled WGS sequence"/>
</dbReference>
<proteinExistence type="predicted"/>